<proteinExistence type="predicted"/>
<dbReference type="Pfam" id="PF12098">
    <property type="entry name" value="DUF3574"/>
    <property type="match status" value="1"/>
</dbReference>
<name>A0ABX0JGP0_9PROT</name>
<keyword evidence="2" id="KW-1185">Reference proteome</keyword>
<organism evidence="1 2">
    <name type="scientific">Acetobacter musti</name>
    <dbReference type="NCBI Taxonomy" id="864732"/>
    <lineage>
        <taxon>Bacteria</taxon>
        <taxon>Pseudomonadati</taxon>
        <taxon>Pseudomonadota</taxon>
        <taxon>Alphaproteobacteria</taxon>
        <taxon>Acetobacterales</taxon>
        <taxon>Acetobacteraceae</taxon>
        <taxon>Acetobacter</taxon>
    </lineage>
</organism>
<dbReference type="EMBL" id="WOTB01000001">
    <property type="protein sequence ID" value="NHN83054.1"/>
    <property type="molecule type" value="Genomic_DNA"/>
</dbReference>
<evidence type="ECO:0000313" key="2">
    <source>
        <dbReference type="Proteomes" id="UP000635278"/>
    </source>
</evidence>
<dbReference type="InterPro" id="IPR021957">
    <property type="entry name" value="DUF3574"/>
</dbReference>
<accession>A0ABX0JGP0</accession>
<sequence length="133" mass="14436">MREATQATAQPVAGESVPRLCGALGATSDLQITLMFGMTRPEGGVVTDADWRGFLRDVITPRFPAGLTVQNGLGQWQDRETGRIGTEPSRLVWVVTEETPDLGNKITAIRDAYKKTFHQQAVGLTVTRGCSSF</sequence>
<comment type="caution">
    <text evidence="1">The sequence shown here is derived from an EMBL/GenBank/DDBJ whole genome shotgun (WGS) entry which is preliminary data.</text>
</comment>
<evidence type="ECO:0000313" key="1">
    <source>
        <dbReference type="EMBL" id="NHN83054.1"/>
    </source>
</evidence>
<reference evidence="1 2" key="1">
    <citation type="journal article" date="2020" name="Int. J. Syst. Evol. Microbiol.">
        <title>Novel acetic acid bacteria from cider fermentations: Acetobacter conturbans sp. nov. and Acetobacter fallax sp. nov.</title>
        <authorList>
            <person name="Sombolestani A.S."/>
            <person name="Cleenwerck I."/>
            <person name="Cnockaert M."/>
            <person name="Borremans W."/>
            <person name="Wieme A.D."/>
            <person name="De Vuyst L."/>
            <person name="Vandamme P."/>
        </authorList>
    </citation>
    <scope>NUCLEOTIDE SEQUENCE [LARGE SCALE GENOMIC DNA]</scope>
    <source>
        <strain evidence="1 2">LMG 30640</strain>
    </source>
</reference>
<dbReference type="Proteomes" id="UP000635278">
    <property type="component" value="Unassembled WGS sequence"/>
</dbReference>
<gene>
    <name evidence="1" type="ORF">GOB93_00100</name>
</gene>
<protein>
    <submittedName>
        <fullName evidence="1">DUF3574 domain-containing protein</fullName>
    </submittedName>
</protein>